<evidence type="ECO:0000313" key="2">
    <source>
        <dbReference type="Proteomes" id="UP001243375"/>
    </source>
</evidence>
<dbReference type="Proteomes" id="UP001243375">
    <property type="component" value="Unassembled WGS sequence"/>
</dbReference>
<organism evidence="1 2">
    <name type="scientific">Naganishia vaughanmartiniae</name>
    <dbReference type="NCBI Taxonomy" id="1424756"/>
    <lineage>
        <taxon>Eukaryota</taxon>
        <taxon>Fungi</taxon>
        <taxon>Dikarya</taxon>
        <taxon>Basidiomycota</taxon>
        <taxon>Agaricomycotina</taxon>
        <taxon>Tremellomycetes</taxon>
        <taxon>Filobasidiales</taxon>
        <taxon>Filobasidiaceae</taxon>
        <taxon>Naganishia</taxon>
    </lineage>
</organism>
<accession>A0ACC2X9G4</accession>
<protein>
    <submittedName>
        <fullName evidence="1">Uncharacterized protein</fullName>
    </submittedName>
</protein>
<comment type="caution">
    <text evidence="1">The sequence shown here is derived from an EMBL/GenBank/DDBJ whole genome shotgun (WGS) entry which is preliminary data.</text>
</comment>
<gene>
    <name evidence="1" type="ORF">QFC22_002927</name>
</gene>
<proteinExistence type="predicted"/>
<keyword evidence="2" id="KW-1185">Reference proteome</keyword>
<sequence length="464" mass="50949">MRHARFFFSAFFMNGFLSRTAVAVPALMARAGPDSPLDPSEVFDDAVLLKVRSVMEQLCTHSWENGTKAQALIEYSYPDYSPFSADFGHPIKSNIPDEIIAIARTTLQNRPTSQSADGSNKGPGPLLQDSSAADPASLGIAVLLASLSSDPNVFQEKIKGVGYGEAAVSQLNFLLSGAKRNEKTGAISHRVKYSQAWADFVSMVPPFIAYYGLVKGLPEHLRQAYEQCAIYRTTLQEDTTKLWRHMEVNTVENKDENGWDLSGRPDIGLWATGNAWAASGMLRVYATILKSKHKDEMGEELQNLALWVQEIVVASTVYIDLNKETGLLHNYINDLATFEDTAGSTLLAATMYRLALLNITTAYIPYANKIYRTIAKDHITGGGYLTGAVHPLHFNLSADQEGTQSPEGQAFMLMMHAAYKDYAASVPKEEPTEDTGGYSQPAVFIGSPSVPQRRGRDVFEDAQT</sequence>
<reference evidence="1" key="1">
    <citation type="submission" date="2023-04" db="EMBL/GenBank/DDBJ databases">
        <title>Draft Genome sequencing of Naganishia species isolated from polar environments using Oxford Nanopore Technology.</title>
        <authorList>
            <person name="Leo P."/>
            <person name="Venkateswaran K."/>
        </authorList>
    </citation>
    <scope>NUCLEOTIDE SEQUENCE</scope>
    <source>
        <strain evidence="1">MNA-CCFEE 5425</strain>
    </source>
</reference>
<name>A0ACC2X9G4_9TREE</name>
<dbReference type="EMBL" id="JASBWU010000007">
    <property type="protein sequence ID" value="KAJ9120030.1"/>
    <property type="molecule type" value="Genomic_DNA"/>
</dbReference>
<evidence type="ECO:0000313" key="1">
    <source>
        <dbReference type="EMBL" id="KAJ9120030.1"/>
    </source>
</evidence>